<protein>
    <submittedName>
        <fullName evidence="3">META domain-containing protein</fullName>
    </submittedName>
</protein>
<evidence type="ECO:0000259" key="2">
    <source>
        <dbReference type="Pfam" id="PF03724"/>
    </source>
</evidence>
<keyword evidence="4" id="KW-1185">Reference proteome</keyword>
<feature type="chain" id="PRO_5016900528" evidence="1">
    <location>
        <begin position="18"/>
        <end position="253"/>
    </location>
</feature>
<dbReference type="Gene3D" id="2.40.128.270">
    <property type="match status" value="2"/>
</dbReference>
<dbReference type="InterPro" id="IPR038670">
    <property type="entry name" value="HslJ-like_sf"/>
</dbReference>
<dbReference type="RefSeq" id="WP_114302498.1">
    <property type="nucleotide sequence ID" value="NZ_QPIE01000001.1"/>
</dbReference>
<dbReference type="PANTHER" id="PTHR35535:SF1">
    <property type="entry name" value="HEAT SHOCK PROTEIN HSLJ"/>
    <property type="match status" value="1"/>
</dbReference>
<reference evidence="3 4" key="1">
    <citation type="submission" date="2018-07" db="EMBL/GenBank/DDBJ databases">
        <title>Chryseobacterium lacus sp. nov., isolated from lake water.</title>
        <authorList>
            <person name="Li C.-M."/>
        </authorList>
    </citation>
    <scope>NUCLEOTIDE SEQUENCE [LARGE SCALE GENOMIC DNA]</scope>
    <source>
        <strain evidence="3 4">YLOS41</strain>
    </source>
</reference>
<evidence type="ECO:0000256" key="1">
    <source>
        <dbReference type="SAM" id="SignalP"/>
    </source>
</evidence>
<dbReference type="AlphaFoldDB" id="A0A368N2G2"/>
<comment type="caution">
    <text evidence="3">The sequence shown here is derived from an EMBL/GenBank/DDBJ whole genome shotgun (WGS) entry which is preliminary data.</text>
</comment>
<proteinExistence type="predicted"/>
<dbReference type="Pfam" id="PF03724">
    <property type="entry name" value="META"/>
    <property type="match status" value="2"/>
</dbReference>
<dbReference type="InterPro" id="IPR005184">
    <property type="entry name" value="DUF306_Meta_HslJ"/>
</dbReference>
<name>A0A368N2G2_9FLAO</name>
<feature type="signal peptide" evidence="1">
    <location>
        <begin position="1"/>
        <end position="17"/>
    </location>
</feature>
<organism evidence="3 4">
    <name type="scientific">Chryseobacterium lacus</name>
    <dbReference type="NCBI Taxonomy" id="2058346"/>
    <lineage>
        <taxon>Bacteria</taxon>
        <taxon>Pseudomonadati</taxon>
        <taxon>Bacteroidota</taxon>
        <taxon>Flavobacteriia</taxon>
        <taxon>Flavobacteriales</taxon>
        <taxon>Weeksellaceae</taxon>
        <taxon>Chryseobacterium group</taxon>
        <taxon>Chryseobacterium</taxon>
    </lineage>
</organism>
<dbReference type="InterPro" id="IPR053147">
    <property type="entry name" value="Hsp_HslJ-like"/>
</dbReference>
<feature type="domain" description="DUF306" evidence="2">
    <location>
        <begin position="28"/>
        <end position="133"/>
    </location>
</feature>
<accession>A0A368N2G2</accession>
<dbReference type="PROSITE" id="PS51257">
    <property type="entry name" value="PROKAR_LIPOPROTEIN"/>
    <property type="match status" value="1"/>
</dbReference>
<evidence type="ECO:0000313" key="4">
    <source>
        <dbReference type="Proteomes" id="UP000252172"/>
    </source>
</evidence>
<dbReference type="OrthoDB" id="880459at2"/>
<dbReference type="Proteomes" id="UP000252172">
    <property type="component" value="Unassembled WGS sequence"/>
</dbReference>
<feature type="domain" description="DUF306" evidence="2">
    <location>
        <begin position="140"/>
        <end position="248"/>
    </location>
</feature>
<dbReference type="PANTHER" id="PTHR35535">
    <property type="entry name" value="HEAT SHOCK PROTEIN HSLJ"/>
    <property type="match status" value="1"/>
</dbReference>
<sequence length="253" mass="28119">MKTLLTLAIAAMITSCAPTSTTVHQPANTIQKTWELVSLEGQEVTTSTPIYLNFADNKLSGNTGCNTVNGNFTIMNTTQIKFSQLASTRMMCDRYDMKIENEMLEVLKTADNFTINDGKLMLNVGRRAPLAVFVEMSKNPVINKSWKLKEMNGNKVVMVLNQDKEQGFMLRSNGKITGSDGCNTFFGSYKLSDGNKISINENLGTTMKACPDMKLNEKEFFNVLKNAEKYDLKGNTLMLKNSNGQLLAIFDAM</sequence>
<gene>
    <name evidence="3" type="ORF">DQ356_00395</name>
</gene>
<keyword evidence="1" id="KW-0732">Signal</keyword>
<evidence type="ECO:0000313" key="3">
    <source>
        <dbReference type="EMBL" id="RCU44722.1"/>
    </source>
</evidence>
<dbReference type="EMBL" id="QPIE01000001">
    <property type="protein sequence ID" value="RCU44722.1"/>
    <property type="molecule type" value="Genomic_DNA"/>
</dbReference>